<organism evidence="1 2">
    <name type="scientific">Dreissena polymorpha</name>
    <name type="common">Zebra mussel</name>
    <name type="synonym">Mytilus polymorpha</name>
    <dbReference type="NCBI Taxonomy" id="45954"/>
    <lineage>
        <taxon>Eukaryota</taxon>
        <taxon>Metazoa</taxon>
        <taxon>Spiralia</taxon>
        <taxon>Lophotrochozoa</taxon>
        <taxon>Mollusca</taxon>
        <taxon>Bivalvia</taxon>
        <taxon>Autobranchia</taxon>
        <taxon>Heteroconchia</taxon>
        <taxon>Euheterodonta</taxon>
        <taxon>Imparidentia</taxon>
        <taxon>Neoheterodontei</taxon>
        <taxon>Myida</taxon>
        <taxon>Dreissenoidea</taxon>
        <taxon>Dreissenidae</taxon>
        <taxon>Dreissena</taxon>
    </lineage>
</organism>
<evidence type="ECO:0000313" key="2">
    <source>
        <dbReference type="Proteomes" id="UP000828390"/>
    </source>
</evidence>
<comment type="caution">
    <text evidence="1">The sequence shown here is derived from an EMBL/GenBank/DDBJ whole genome shotgun (WGS) entry which is preliminary data.</text>
</comment>
<accession>A0A9D4C609</accession>
<proteinExistence type="predicted"/>
<sequence>MQLPHIELTSRESVYLQDTSANPMLRISQLTEDYLWNIVGPVSSGNGTYAICGLYSSRPAQTEATMFSKKSRKLSWSI</sequence>
<dbReference type="Proteomes" id="UP000828390">
    <property type="component" value="Unassembled WGS sequence"/>
</dbReference>
<gene>
    <name evidence="1" type="ORF">DPMN_060570</name>
</gene>
<protein>
    <submittedName>
        <fullName evidence="1">Uncharacterized protein</fullName>
    </submittedName>
</protein>
<reference evidence="1" key="1">
    <citation type="journal article" date="2019" name="bioRxiv">
        <title>The Genome of the Zebra Mussel, Dreissena polymorpha: A Resource for Invasive Species Research.</title>
        <authorList>
            <person name="McCartney M.A."/>
            <person name="Auch B."/>
            <person name="Kono T."/>
            <person name="Mallez S."/>
            <person name="Zhang Y."/>
            <person name="Obille A."/>
            <person name="Becker A."/>
            <person name="Abrahante J.E."/>
            <person name="Garbe J."/>
            <person name="Badalamenti J.P."/>
            <person name="Herman A."/>
            <person name="Mangelson H."/>
            <person name="Liachko I."/>
            <person name="Sullivan S."/>
            <person name="Sone E.D."/>
            <person name="Koren S."/>
            <person name="Silverstein K.A.T."/>
            <person name="Beckman K.B."/>
            <person name="Gohl D.M."/>
        </authorList>
    </citation>
    <scope>NUCLEOTIDE SEQUENCE</scope>
    <source>
        <strain evidence="1">Duluth1</strain>
        <tissue evidence="1">Whole animal</tissue>
    </source>
</reference>
<reference evidence="1" key="2">
    <citation type="submission" date="2020-11" db="EMBL/GenBank/DDBJ databases">
        <authorList>
            <person name="McCartney M.A."/>
            <person name="Auch B."/>
            <person name="Kono T."/>
            <person name="Mallez S."/>
            <person name="Becker A."/>
            <person name="Gohl D.M."/>
            <person name="Silverstein K.A.T."/>
            <person name="Koren S."/>
            <person name="Bechman K.B."/>
            <person name="Herman A."/>
            <person name="Abrahante J.E."/>
            <person name="Garbe J."/>
        </authorList>
    </citation>
    <scope>NUCLEOTIDE SEQUENCE</scope>
    <source>
        <strain evidence="1">Duluth1</strain>
        <tissue evidence="1">Whole animal</tissue>
    </source>
</reference>
<name>A0A9D4C609_DREPO</name>
<dbReference type="EMBL" id="JAIWYP010000013">
    <property type="protein sequence ID" value="KAH3717774.1"/>
    <property type="molecule type" value="Genomic_DNA"/>
</dbReference>
<dbReference type="AlphaFoldDB" id="A0A9D4C609"/>
<keyword evidence="2" id="KW-1185">Reference proteome</keyword>
<evidence type="ECO:0000313" key="1">
    <source>
        <dbReference type="EMBL" id="KAH3717774.1"/>
    </source>
</evidence>